<feature type="region of interest" description="Disordered" evidence="1">
    <location>
        <begin position="90"/>
        <end position="283"/>
    </location>
</feature>
<evidence type="ECO:0000313" key="2">
    <source>
        <dbReference type="EMBL" id="PFH60907.1"/>
    </source>
</evidence>
<feature type="compositionally biased region" description="Basic and acidic residues" evidence="1">
    <location>
        <begin position="183"/>
        <end position="195"/>
    </location>
</feature>
<feature type="compositionally biased region" description="Basic residues" evidence="1">
    <location>
        <begin position="121"/>
        <end position="131"/>
    </location>
</feature>
<sequence length="640" mass="68120">MPRGTKYPSSFCEWVIGKNIDEIAASQAKKQPVPKRDIVRVEVTTDDETEADSLTVTYPRSARSAPVNKADQDVVIKKVRFQQVPSKSALKKTTIVSVKSDSEPSDSTSKSEEASTDAGSKPHKSKKKKKCAVVDPDPHPTCQCNSCVRGRDSLKNKAETDEAQSSASDSDASSAEAVVSKPSPEKKGGNRRVETDADYEASSEPSTNSEDQADQASKPDKVSKKQKSRERRVDKSEAPQKSEGSHKASAAKGKGKQSRGRPIKDYPEAFPGPHPRRPHLIEPIRAEVVQTERVVESAEDPPPNAFYDPTHGVLRVYHGPVYGGQFGHALYPRRGASGRPLPMGTPHPLQNPYLHGFNQAPPEKQGQPQQQPQQQQHPQQQQQQHPQQQQQQHPQQQQQQQQAPITQAMPVSSFQAMCPPPTFASGGYATGGYAPGGYVPGGYAPGGHVPSSYPYGGVAPTGVPVPVVWPQATAPTNGSKGAFSMCGANGASPLSRNTDNGGANNVAPPGNVEGKNPYYAGRSRTQAGAAGGRAVCDASQPNGSPAADGGWPSSDGAAEATQACAQTAWGNSDETTGWRNSETPWGNGTDADQATKGWSEQCGGQGAANGEAGWDDTYDSGPAPENNIMPGSWETEYGYW</sequence>
<name>A0A2A9PJ41_OPHUN</name>
<dbReference type="Proteomes" id="UP000037136">
    <property type="component" value="Unassembled WGS sequence"/>
</dbReference>
<gene>
    <name evidence="2" type="ORF">XA68_10105</name>
</gene>
<organism evidence="2 3">
    <name type="scientific">Ophiocordyceps unilateralis</name>
    <name type="common">Zombie-ant fungus</name>
    <name type="synonym">Torrubia unilateralis</name>
    <dbReference type="NCBI Taxonomy" id="268505"/>
    <lineage>
        <taxon>Eukaryota</taxon>
        <taxon>Fungi</taxon>
        <taxon>Dikarya</taxon>
        <taxon>Ascomycota</taxon>
        <taxon>Pezizomycotina</taxon>
        <taxon>Sordariomycetes</taxon>
        <taxon>Hypocreomycetidae</taxon>
        <taxon>Hypocreales</taxon>
        <taxon>Ophiocordycipitaceae</taxon>
        <taxon>Ophiocordyceps</taxon>
    </lineage>
</organism>
<dbReference type="STRING" id="268505.A0A2A9PJ41"/>
<proteinExistence type="predicted"/>
<feature type="compositionally biased region" description="Low complexity" evidence="1">
    <location>
        <begin position="500"/>
        <end position="512"/>
    </location>
</feature>
<feature type="compositionally biased region" description="Basic and acidic residues" evidence="1">
    <location>
        <begin position="231"/>
        <end position="246"/>
    </location>
</feature>
<reference evidence="2 3" key="1">
    <citation type="journal article" date="2015" name="BMC Genomics">
        <title>Gene expression during zombie ant biting behavior reflects the complexity underlying fungal parasitic behavioral manipulation.</title>
        <authorList>
            <person name="de Bekker C."/>
            <person name="Ohm R.A."/>
            <person name="Loreto R.G."/>
            <person name="Sebastian A."/>
            <person name="Albert I."/>
            <person name="Merrow M."/>
            <person name="Brachmann A."/>
            <person name="Hughes D.P."/>
        </authorList>
    </citation>
    <scope>NUCLEOTIDE SEQUENCE [LARGE SCALE GENOMIC DNA]</scope>
    <source>
        <strain evidence="2 3">SC16a</strain>
    </source>
</reference>
<dbReference type="AlphaFoldDB" id="A0A2A9PJ41"/>
<feature type="region of interest" description="Disordered" evidence="1">
    <location>
        <begin position="337"/>
        <end position="407"/>
    </location>
</feature>
<feature type="compositionally biased region" description="Polar residues" evidence="1">
    <location>
        <begin position="569"/>
        <end position="598"/>
    </location>
</feature>
<dbReference type="EMBL" id="LAZP02000100">
    <property type="protein sequence ID" value="PFH60907.1"/>
    <property type="molecule type" value="Genomic_DNA"/>
</dbReference>
<accession>A0A2A9PJ41</accession>
<reference evidence="2 3" key="2">
    <citation type="journal article" date="2017" name="Sci. Rep.">
        <title>Ant-infecting Ophiocordyceps genomes reveal a high diversity of potential behavioral manipulation genes and a possible major role for enterotoxins.</title>
        <authorList>
            <person name="de Bekker C."/>
            <person name="Ohm R.A."/>
            <person name="Evans H.C."/>
            <person name="Brachmann A."/>
            <person name="Hughes D.P."/>
        </authorList>
    </citation>
    <scope>NUCLEOTIDE SEQUENCE [LARGE SCALE GENOMIC DNA]</scope>
    <source>
        <strain evidence="2 3">SC16a</strain>
    </source>
</reference>
<evidence type="ECO:0000256" key="1">
    <source>
        <dbReference type="SAM" id="MobiDB-lite"/>
    </source>
</evidence>
<feature type="region of interest" description="Disordered" evidence="1">
    <location>
        <begin position="494"/>
        <end position="640"/>
    </location>
</feature>
<evidence type="ECO:0000313" key="3">
    <source>
        <dbReference type="Proteomes" id="UP000037136"/>
    </source>
</evidence>
<feature type="compositionally biased region" description="Low complexity" evidence="1">
    <location>
        <begin position="163"/>
        <end position="177"/>
    </location>
</feature>
<keyword evidence="3" id="KW-1185">Reference proteome</keyword>
<feature type="compositionally biased region" description="Low complexity" evidence="1">
    <location>
        <begin position="557"/>
        <end position="568"/>
    </location>
</feature>
<feature type="region of interest" description="Disordered" evidence="1">
    <location>
        <begin position="44"/>
        <end position="70"/>
    </location>
</feature>
<comment type="caution">
    <text evidence="2">The sequence shown here is derived from an EMBL/GenBank/DDBJ whole genome shotgun (WGS) entry which is preliminary data.</text>
</comment>
<protein>
    <submittedName>
        <fullName evidence="2">Uncharacterized protein</fullName>
    </submittedName>
</protein>
<feature type="compositionally biased region" description="Low complexity" evidence="1">
    <location>
        <begin position="367"/>
        <end position="402"/>
    </location>
</feature>
<dbReference type="OrthoDB" id="4928194at2759"/>
<feature type="compositionally biased region" description="Basic and acidic residues" evidence="1">
    <location>
        <begin position="149"/>
        <end position="160"/>
    </location>
</feature>